<reference evidence="1 2" key="1">
    <citation type="submission" date="2020-08" db="EMBL/GenBank/DDBJ databases">
        <title>Genome sequencing of Purple Non-Sulfur Bacteria from various extreme environments.</title>
        <authorList>
            <person name="Mayer M."/>
        </authorList>
    </citation>
    <scope>NUCLEOTIDE SEQUENCE [LARGE SCALE GENOMIC DNA]</scope>
    <source>
        <strain evidence="1 2">JA131</strain>
    </source>
</reference>
<accession>A0A7W6W937</accession>
<gene>
    <name evidence="1" type="ORF">GGD89_001108</name>
</gene>
<protein>
    <submittedName>
        <fullName evidence="1">ABC-type amino acid transport substrate-binding protein</fullName>
    </submittedName>
</protein>
<dbReference type="SUPFAM" id="SSF53850">
    <property type="entry name" value="Periplasmic binding protein-like II"/>
    <property type="match status" value="1"/>
</dbReference>
<dbReference type="EMBL" id="JACIGK010000006">
    <property type="protein sequence ID" value="MBB4265489.1"/>
    <property type="molecule type" value="Genomic_DNA"/>
</dbReference>
<dbReference type="AlphaFoldDB" id="A0A7W6W937"/>
<dbReference type="Proteomes" id="UP000554286">
    <property type="component" value="Unassembled WGS sequence"/>
</dbReference>
<proteinExistence type="predicted"/>
<keyword evidence="2" id="KW-1185">Reference proteome</keyword>
<comment type="caution">
    <text evidence="1">The sequence shown here is derived from an EMBL/GenBank/DDBJ whole genome shotgun (WGS) entry which is preliminary data.</text>
</comment>
<dbReference type="RefSeq" id="WP_184043109.1">
    <property type="nucleotide sequence ID" value="NZ_JACIGK010000006.1"/>
</dbReference>
<evidence type="ECO:0000313" key="2">
    <source>
        <dbReference type="Proteomes" id="UP000554286"/>
    </source>
</evidence>
<name>A0A7W6W937_9PROT</name>
<organism evidence="1 2">
    <name type="scientific">Roseospira visakhapatnamensis</name>
    <dbReference type="NCBI Taxonomy" id="390880"/>
    <lineage>
        <taxon>Bacteria</taxon>
        <taxon>Pseudomonadati</taxon>
        <taxon>Pseudomonadota</taxon>
        <taxon>Alphaproteobacteria</taxon>
        <taxon>Rhodospirillales</taxon>
        <taxon>Rhodospirillaceae</taxon>
        <taxon>Roseospira</taxon>
    </lineage>
</organism>
<sequence length="263" mass="28250">MHTLSARGIGATLAMALVLSIAGSDRGHAQESARAYVVGVENLDYLPAYGIEDGAYVGYARQFLDAFAADQGLRFDYRPMPVRRLYASLAAGTIDFKFPDNPNWNTAFVADNAVVYSGPVADFLDASVVRADRIDIAPDAVKTLGTVTGFGPWPWTDRIEAGTVTLSENADFAALVRQVLAGRVDAAYASIAVVNRVLDQDLNQPGALVFAPGLPHDYGSYLMSTIAHPDVITQLDAWVETNANRITALKDEHGVEHGVDPPE</sequence>
<dbReference type="Gene3D" id="3.40.190.10">
    <property type="entry name" value="Periplasmic binding protein-like II"/>
    <property type="match status" value="2"/>
</dbReference>
<evidence type="ECO:0000313" key="1">
    <source>
        <dbReference type="EMBL" id="MBB4265489.1"/>
    </source>
</evidence>